<dbReference type="AlphaFoldDB" id="A0AAV3IDB9"/>
<name>A0AAV3IDB9_HELPX</name>
<accession>A0AAV3IDB9</accession>
<dbReference type="Proteomes" id="UP000012012">
    <property type="component" value="Unassembled WGS sequence"/>
</dbReference>
<proteinExistence type="predicted"/>
<sequence>MRSFKGVCCRIPSRPISGFMGQTNIVRSMPCDQKMANALGDHYTLSLLFWGLK</sequence>
<evidence type="ECO:0000313" key="2">
    <source>
        <dbReference type="Proteomes" id="UP000012012"/>
    </source>
</evidence>
<evidence type="ECO:0000313" key="1">
    <source>
        <dbReference type="EMBL" id="EMG94113.1"/>
    </source>
</evidence>
<gene>
    <name evidence="1" type="ORF">HMPREF1401_01461</name>
</gene>
<protein>
    <submittedName>
        <fullName evidence="1">Uncharacterized protein</fullName>
    </submittedName>
</protein>
<dbReference type="EMBL" id="APDF01000063">
    <property type="protein sequence ID" value="EMG94113.1"/>
    <property type="molecule type" value="Genomic_DNA"/>
</dbReference>
<comment type="caution">
    <text evidence="1">The sequence shown here is derived from an EMBL/GenBank/DDBJ whole genome shotgun (WGS) entry which is preliminary data.</text>
</comment>
<organism evidence="1 2">
    <name type="scientific">Helicobacter pylori GAM120Ai</name>
    <dbReference type="NCBI Taxonomy" id="1159029"/>
    <lineage>
        <taxon>Bacteria</taxon>
        <taxon>Pseudomonadati</taxon>
        <taxon>Campylobacterota</taxon>
        <taxon>Epsilonproteobacteria</taxon>
        <taxon>Campylobacterales</taxon>
        <taxon>Helicobacteraceae</taxon>
        <taxon>Helicobacter</taxon>
    </lineage>
</organism>
<reference evidence="1 2" key="1">
    <citation type="submission" date="2012-11" db="EMBL/GenBank/DDBJ databases">
        <authorList>
            <person name="Weinstock G."/>
            <person name="Sodergren E."/>
            <person name="Lobos E.A."/>
            <person name="Fulton L."/>
            <person name="Fulton R."/>
            <person name="Courtney L."/>
            <person name="Fronick C."/>
            <person name="O'Laughlin M."/>
            <person name="Godfrey J."/>
            <person name="Wilson R.M."/>
            <person name="Miner T."/>
            <person name="Farmer C."/>
            <person name="Delehaunty K."/>
            <person name="Cordes M."/>
            <person name="Minx P."/>
            <person name="Tomlinson C."/>
            <person name="Chen J."/>
            <person name="Wollam A."/>
            <person name="Pepin K.H."/>
            <person name="Bhonagiri V."/>
            <person name="Zhang X."/>
            <person name="Suruliraj S."/>
            <person name="Antonio M."/>
            <person name="Secka O."/>
            <person name="Thomas J."/>
            <person name="Warren W."/>
            <person name="Mitreva M."/>
            <person name="Mardis E.R."/>
            <person name="Wilson R.K."/>
        </authorList>
    </citation>
    <scope>NUCLEOTIDE SEQUENCE [LARGE SCALE GENOMIC DNA]</scope>
    <source>
        <strain evidence="1 2">GAM120Ai</strain>
    </source>
</reference>